<evidence type="ECO:0000313" key="2">
    <source>
        <dbReference type="EMBL" id="CAJ0574365.1"/>
    </source>
</evidence>
<dbReference type="AlphaFoldDB" id="A0AA36G114"/>
<name>A0AA36G114_9BILA</name>
<gene>
    <name evidence="2" type="ORF">MSPICULIGERA_LOCUS12700</name>
</gene>
<dbReference type="EMBL" id="CATQJA010002629">
    <property type="protein sequence ID" value="CAJ0574365.1"/>
    <property type="molecule type" value="Genomic_DNA"/>
</dbReference>
<keyword evidence="3" id="KW-1185">Reference proteome</keyword>
<feature type="region of interest" description="Disordered" evidence="1">
    <location>
        <begin position="317"/>
        <end position="370"/>
    </location>
</feature>
<feature type="compositionally biased region" description="Low complexity" evidence="1">
    <location>
        <begin position="90"/>
        <end position="99"/>
    </location>
</feature>
<dbReference type="Proteomes" id="UP001177023">
    <property type="component" value="Unassembled WGS sequence"/>
</dbReference>
<evidence type="ECO:0000256" key="1">
    <source>
        <dbReference type="SAM" id="MobiDB-lite"/>
    </source>
</evidence>
<feature type="compositionally biased region" description="Basic residues" evidence="1">
    <location>
        <begin position="342"/>
        <end position="352"/>
    </location>
</feature>
<comment type="caution">
    <text evidence="2">The sequence shown here is derived from an EMBL/GenBank/DDBJ whole genome shotgun (WGS) entry which is preliminary data.</text>
</comment>
<feature type="compositionally biased region" description="Low complexity" evidence="1">
    <location>
        <begin position="323"/>
        <end position="341"/>
    </location>
</feature>
<feature type="region of interest" description="Disordered" evidence="1">
    <location>
        <begin position="410"/>
        <end position="439"/>
    </location>
</feature>
<sequence>MSRESSISKFPDSIPGFASPLSNASGIKTEIDEDDRKFVLTTSQSRKRAKASTASYQEVNWDQDGDYTPTSKKRAAAKDGRPRGRPKKGSTPSTTTSASKLRGRLSEDAISGVEQMHEEILRQQQAGIARLPISADSLHIPPGCVVLNPANELDKYLIKIREQFSEMCPFIISDAFFSAVRQEIRAEELKQIELKERLRVCTQNIDHLKQDMGVGLLKVRLQELGMAEVETPGELLNRSKQIVCYHKDVTQRCSTLESEVAAMESKLRTYLPYGDRLIDRMYNVDQTFFADPTHVDPYLELIQIACIESGCQLLVPRTEETSEQQSQQEPPAQSPGAQPAARRPRHRSRVTSKRAAAGAKSEETSEEMERQIQEIVQKALKVDSAAKEKEPGCPPMTVVEFSEVPEVASETTVVTTGTEGENGDVSINSEGDKPATPQN</sequence>
<feature type="compositionally biased region" description="Basic and acidic residues" evidence="1">
    <location>
        <begin position="360"/>
        <end position="370"/>
    </location>
</feature>
<protein>
    <submittedName>
        <fullName evidence="2">Uncharacterized protein</fullName>
    </submittedName>
</protein>
<accession>A0AA36G114</accession>
<feature type="non-terminal residue" evidence="2">
    <location>
        <position position="1"/>
    </location>
</feature>
<organism evidence="2 3">
    <name type="scientific">Mesorhabditis spiculigera</name>
    <dbReference type="NCBI Taxonomy" id="96644"/>
    <lineage>
        <taxon>Eukaryota</taxon>
        <taxon>Metazoa</taxon>
        <taxon>Ecdysozoa</taxon>
        <taxon>Nematoda</taxon>
        <taxon>Chromadorea</taxon>
        <taxon>Rhabditida</taxon>
        <taxon>Rhabditina</taxon>
        <taxon>Rhabditomorpha</taxon>
        <taxon>Rhabditoidea</taxon>
        <taxon>Rhabditidae</taxon>
        <taxon>Mesorhabditinae</taxon>
        <taxon>Mesorhabditis</taxon>
    </lineage>
</organism>
<proteinExistence type="predicted"/>
<reference evidence="2" key="1">
    <citation type="submission" date="2023-06" db="EMBL/GenBank/DDBJ databases">
        <authorList>
            <person name="Delattre M."/>
        </authorList>
    </citation>
    <scope>NUCLEOTIDE SEQUENCE</scope>
    <source>
        <strain evidence="2">AF72</strain>
    </source>
</reference>
<feature type="compositionally biased region" description="Low complexity" evidence="1">
    <location>
        <begin position="410"/>
        <end position="425"/>
    </location>
</feature>
<evidence type="ECO:0000313" key="3">
    <source>
        <dbReference type="Proteomes" id="UP001177023"/>
    </source>
</evidence>
<feature type="region of interest" description="Disordered" evidence="1">
    <location>
        <begin position="1"/>
        <end position="104"/>
    </location>
</feature>